<dbReference type="GO" id="GO:0016579">
    <property type="term" value="P:protein deubiquitination"/>
    <property type="evidence" value="ECO:0007669"/>
    <property type="project" value="InterPro"/>
</dbReference>
<dbReference type="Gene3D" id="1.10.340.70">
    <property type="match status" value="1"/>
</dbReference>
<dbReference type="InterPro" id="IPR006094">
    <property type="entry name" value="Oxid_FAD_bind_N"/>
</dbReference>
<dbReference type="Pfam" id="PF00443">
    <property type="entry name" value="UCH"/>
    <property type="match status" value="1"/>
</dbReference>
<dbReference type="InterPro" id="IPR038765">
    <property type="entry name" value="Papain-like_cys_pep_sf"/>
</dbReference>
<evidence type="ECO:0000259" key="13">
    <source>
        <dbReference type="PROSITE" id="PS51387"/>
    </source>
</evidence>
<feature type="chain" id="PRO_5026758691" evidence="11">
    <location>
        <begin position="25"/>
        <end position="1599"/>
    </location>
</feature>
<keyword evidence="5 11" id="KW-0732">Signal</keyword>
<dbReference type="Pfam" id="PF17921">
    <property type="entry name" value="Integrase_H2C2"/>
    <property type="match status" value="1"/>
</dbReference>
<organism evidence="14">
    <name type="scientific">Tanacetum cinerariifolium</name>
    <name type="common">Dalmatian daisy</name>
    <name type="synonym">Chrysanthemum cinerariifolium</name>
    <dbReference type="NCBI Taxonomy" id="118510"/>
    <lineage>
        <taxon>Eukaryota</taxon>
        <taxon>Viridiplantae</taxon>
        <taxon>Streptophyta</taxon>
        <taxon>Embryophyta</taxon>
        <taxon>Tracheophyta</taxon>
        <taxon>Spermatophyta</taxon>
        <taxon>Magnoliopsida</taxon>
        <taxon>eudicotyledons</taxon>
        <taxon>Gunneridae</taxon>
        <taxon>Pentapetalae</taxon>
        <taxon>asterids</taxon>
        <taxon>campanulids</taxon>
        <taxon>Asterales</taxon>
        <taxon>Asteraceae</taxon>
        <taxon>Asteroideae</taxon>
        <taxon>Anthemideae</taxon>
        <taxon>Anthemidinae</taxon>
        <taxon>Tanacetum</taxon>
    </lineage>
</organism>
<evidence type="ECO:0000313" key="14">
    <source>
        <dbReference type="EMBL" id="GEU93530.1"/>
    </source>
</evidence>
<dbReference type="PANTHER" id="PTHR32448">
    <property type="entry name" value="OS08G0158400 PROTEIN"/>
    <property type="match status" value="1"/>
</dbReference>
<keyword evidence="7" id="KW-0274">FAD</keyword>
<feature type="domain" description="FAD-binding PCMH-type" evidence="13">
    <location>
        <begin position="84"/>
        <end position="258"/>
    </location>
</feature>
<proteinExistence type="inferred from homology"/>
<keyword evidence="6" id="KW-0833">Ubl conjugation pathway</keyword>
<dbReference type="InterPro" id="IPR024729">
    <property type="entry name" value="USP7_ICP0-binding_dom"/>
</dbReference>
<dbReference type="InterPro" id="IPR001394">
    <property type="entry name" value="Peptidase_C19_UCH"/>
</dbReference>
<keyword evidence="14" id="KW-0378">Hydrolase</keyword>
<dbReference type="Gene3D" id="3.30.465.10">
    <property type="match status" value="1"/>
</dbReference>
<keyword evidence="9" id="KW-0175">Coiled coil</keyword>
<dbReference type="InterPro" id="IPR016166">
    <property type="entry name" value="FAD-bd_PCMH"/>
</dbReference>
<dbReference type="InterPro" id="IPR028889">
    <property type="entry name" value="USP"/>
</dbReference>
<feature type="domain" description="USP" evidence="12">
    <location>
        <begin position="1107"/>
        <end position="1415"/>
    </location>
</feature>
<feature type="compositionally biased region" description="Basic and acidic residues" evidence="10">
    <location>
        <begin position="672"/>
        <end position="688"/>
    </location>
</feature>
<dbReference type="SUPFAM" id="SSF56176">
    <property type="entry name" value="FAD-binding/transporter-associated domain-like"/>
    <property type="match status" value="1"/>
</dbReference>
<gene>
    <name evidence="14" type="ORF">Tci_065508</name>
</gene>
<dbReference type="Gene3D" id="3.40.462.20">
    <property type="match status" value="1"/>
</dbReference>
<evidence type="ECO:0000256" key="6">
    <source>
        <dbReference type="ARBA" id="ARBA00022786"/>
    </source>
</evidence>
<dbReference type="SUPFAM" id="SSF56672">
    <property type="entry name" value="DNA/RNA polymerases"/>
    <property type="match status" value="1"/>
</dbReference>
<dbReference type="Gene3D" id="3.90.70.10">
    <property type="entry name" value="Cysteine proteinases"/>
    <property type="match status" value="1"/>
</dbReference>
<feature type="compositionally biased region" description="Basic residues" evidence="10">
    <location>
        <begin position="654"/>
        <end position="671"/>
    </location>
</feature>
<dbReference type="GO" id="GO:0071949">
    <property type="term" value="F:FAD binding"/>
    <property type="evidence" value="ECO:0007669"/>
    <property type="project" value="InterPro"/>
</dbReference>
<dbReference type="Gene3D" id="3.30.43.10">
    <property type="entry name" value="Uridine Diphospho-n-acetylenolpyruvylglucosamine Reductase, domain 2"/>
    <property type="match status" value="1"/>
</dbReference>
<evidence type="ECO:0000256" key="3">
    <source>
        <dbReference type="ARBA" id="ARBA00009085"/>
    </source>
</evidence>
<feature type="compositionally biased region" description="Basic residues" evidence="10">
    <location>
        <begin position="619"/>
        <end position="628"/>
    </location>
</feature>
<evidence type="ECO:0000256" key="9">
    <source>
        <dbReference type="SAM" id="Coils"/>
    </source>
</evidence>
<sequence length="1599" mass="182230">MMKSQLITSYVLLLLLALCFSVSCRSLFSNSLDVTPGSEDFITCLQSHSNNITSISQLIFTSANSSFLPIWQVAVNNARFNQPDTPKPSVIVTPVEESQIRTALLCTKKCGYEIRIRSGGHDFEGLSSTADVPFVMIDFTNMRSIDVDVANRSAWVQAGAALGQVYYSISQKTDTLYFPAGVCPSVGIGGYLGGGGYGNLMRKYGLGADNVVDVRFMDVNGDILDKNSMGEELFWAIRGGGASSFGIVLAWKLRLVPVPEKVTVFTVDKTLEEGATEIFHKYQTVMPNIDRNLHIRIQMFGENVGNSTQKTIRMAFEGIYQGTVDMLIPLLEENFPELSVTREICEEVKMVQTSLLFGGFSTSTPTETLANRSAINTLNFKGKSDYIREPISIEGLKKIWEKIFENDGSDTFIINPFGGMMSEFSETAIPYPHRAGVLYQFFKTVDFSDQVSYTTPTSLARRDWLQSFEAFLEPYVSSNPREVYFNYNDLDLGVGSDTYEEASVWGERYWKSDNFKKLIQIKARVDPDNFFRHPQRAPNRRRDLKKRFGSRHARGMSENPEPRSGHSESPRKKDPKRKTVFKKPEKVSAETLKAATRVLAKEKQSLLSKDIITKEHPHEGRKRCRKPKVAQEDIGSQGQRSKSRVLRTTCLSHGRNHFHHGNNKKPGRNRTSRREDFGNNKGQNESKTDSLSSPCKKAVASNQSTKAKQWKDQANAAKKGETSGKDKPLAILMVQPWKRIAKQKITQTFSLESVIFFSPLGEEDGTKGLMIIEAEMGGHFIHRMYVDRGSSLEILYERGFNRFRPEIGDDKHSTSAWMNFMVVKSPSPYNGIISRQGVKRIQAVRSIAHEILKFPVAGETIMLRSSKIISLECTMISGPGVPQPKKGGRSCAVWQKKRGQAPKRNKAIREEVEKLMDADIIKEVHYHSWLSNPVMVTKHDGSWRIGENKKADALIKMASTSFAHLSKQVLVEELKEKSIDEKEVLAVVEEEGHTWMTPIHEYLTEEILLEEKRKARAIRRKAGRYAVTNRILYKKSFLGPWLQCVGPLQANYVLREIHEGSCSMHAGLRSVVAKALRSGYYWPTMNTYAKNLIKECSSCQGIDIAGPFLKGPGKVKFLIVAIDYFTKWIEAKHVASITGAQAVYHMPTTENDMPSGSIPLALQSLFYKLQYSDTSVATKELTKSFGWDTYDSFMQHDVQELNRVLCEKLEDKMKGTVVEGTIQQLFEGHHMNFIECINVDYKSTRKESFYDLQLDVKGCRDVYASFDKYVEVERLEGDNKYHAEQHGLQDAKKGVLFIDFPPVLQLQLKRFEYDFMRDTMVKADRSVRNLYTLHSVLVHSGGVHGGHYYAYIRPTLSDQWLKFDDERVTKEDMKRALDEQYGGEEELPQANPGFNNSPFKFTKYSNAYMLVYIRESDKEKIICNVDEKDVAEHLRIRLKKEQEEKELKRKEKAEAHLYTIIKVARDENLHEQIGKNIFFDLVDHDKVRSFRIQKQTSFSLFKEEVAKELGIPVQFQRFWLWAKRQNHTYRPNRPLTPLEEAQSVGHLREVSNKNNNAELKLFLEVELGQDSLPVPPPTKTKEEIFLFFKLYDPVKEELR</sequence>
<keyword evidence="4" id="KW-0285">Flavoprotein</keyword>
<feature type="region of interest" description="Disordered" evidence="10">
    <location>
        <begin position="529"/>
        <end position="588"/>
    </location>
</feature>
<dbReference type="PROSITE" id="PS00973">
    <property type="entry name" value="USP_2"/>
    <property type="match status" value="1"/>
</dbReference>
<reference evidence="14" key="1">
    <citation type="journal article" date="2019" name="Sci. Rep.">
        <title>Draft genome of Tanacetum cinerariifolium, the natural source of mosquito coil.</title>
        <authorList>
            <person name="Yamashiro T."/>
            <person name="Shiraishi A."/>
            <person name="Satake H."/>
            <person name="Nakayama K."/>
        </authorList>
    </citation>
    <scope>NUCLEOTIDE SEQUENCE</scope>
</reference>
<evidence type="ECO:0000256" key="4">
    <source>
        <dbReference type="ARBA" id="ARBA00022630"/>
    </source>
</evidence>
<evidence type="ECO:0000256" key="1">
    <source>
        <dbReference type="ARBA" id="ARBA00001974"/>
    </source>
</evidence>
<dbReference type="SUPFAM" id="SSF54001">
    <property type="entry name" value="Cysteine proteinases"/>
    <property type="match status" value="1"/>
</dbReference>
<evidence type="ECO:0000256" key="8">
    <source>
        <dbReference type="ARBA" id="ARBA00023180"/>
    </source>
</evidence>
<dbReference type="PROSITE" id="PS51387">
    <property type="entry name" value="FAD_PCMH"/>
    <property type="match status" value="1"/>
</dbReference>
<dbReference type="InterPro" id="IPR012951">
    <property type="entry name" value="BBE"/>
</dbReference>
<dbReference type="GO" id="GO:0016491">
    <property type="term" value="F:oxidoreductase activity"/>
    <property type="evidence" value="ECO:0007669"/>
    <property type="project" value="InterPro"/>
</dbReference>
<dbReference type="GO" id="GO:0004843">
    <property type="term" value="F:cysteine-type deubiquitinase activity"/>
    <property type="evidence" value="ECO:0007669"/>
    <property type="project" value="InterPro"/>
</dbReference>
<feature type="compositionally biased region" description="Basic and acidic residues" evidence="10">
    <location>
        <begin position="560"/>
        <end position="572"/>
    </location>
</feature>
<evidence type="ECO:0000256" key="7">
    <source>
        <dbReference type="ARBA" id="ARBA00022827"/>
    </source>
</evidence>
<dbReference type="Pfam" id="PF08031">
    <property type="entry name" value="BBE"/>
    <property type="match status" value="1"/>
</dbReference>
<dbReference type="EMBL" id="BKCJ010010874">
    <property type="protein sequence ID" value="GEU93530.1"/>
    <property type="molecule type" value="Genomic_DNA"/>
</dbReference>
<dbReference type="InterPro" id="IPR016167">
    <property type="entry name" value="FAD-bd_PCMH_sub1"/>
</dbReference>
<evidence type="ECO:0000256" key="5">
    <source>
        <dbReference type="ARBA" id="ARBA00022729"/>
    </source>
</evidence>
<comment type="cofactor">
    <cofactor evidence="1">
        <name>FAD</name>
        <dbReference type="ChEBI" id="CHEBI:57692"/>
    </cofactor>
</comment>
<evidence type="ECO:0000259" key="12">
    <source>
        <dbReference type="PROSITE" id="PS50235"/>
    </source>
</evidence>
<comment type="similarity">
    <text evidence="3">Belongs to the peptidase C19 family.</text>
</comment>
<feature type="compositionally biased region" description="Basic residues" evidence="10">
    <location>
        <begin position="533"/>
        <end position="554"/>
    </location>
</feature>
<comment type="similarity">
    <text evidence="2">Belongs to the oxygen-dependent FAD-linked oxidoreductase family.</text>
</comment>
<comment type="caution">
    <text evidence="14">The sequence shown here is derived from an EMBL/GenBank/DDBJ whole genome shotgun (WGS) entry which is preliminary data.</text>
</comment>
<evidence type="ECO:0000256" key="2">
    <source>
        <dbReference type="ARBA" id="ARBA00005466"/>
    </source>
</evidence>
<dbReference type="Gene3D" id="3.10.10.10">
    <property type="entry name" value="HIV Type 1 Reverse Transcriptase, subunit A, domain 1"/>
    <property type="match status" value="1"/>
</dbReference>
<dbReference type="InterPro" id="IPR018200">
    <property type="entry name" value="USP_CS"/>
</dbReference>
<dbReference type="InterPro" id="IPR041588">
    <property type="entry name" value="Integrase_H2C2"/>
</dbReference>
<dbReference type="Pfam" id="PF01565">
    <property type="entry name" value="FAD_binding_4"/>
    <property type="match status" value="1"/>
</dbReference>
<dbReference type="InterPro" id="IPR036318">
    <property type="entry name" value="FAD-bd_PCMH-like_sf"/>
</dbReference>
<accession>A0A6L2P511</accession>
<dbReference type="InterPro" id="IPR016169">
    <property type="entry name" value="FAD-bd_PCMH_sub2"/>
</dbReference>
<dbReference type="PROSITE" id="PS51257">
    <property type="entry name" value="PROKAR_LIPOPROTEIN"/>
    <property type="match status" value="1"/>
</dbReference>
<feature type="region of interest" description="Disordered" evidence="10">
    <location>
        <begin position="609"/>
        <end position="723"/>
    </location>
</feature>
<dbReference type="PROSITE" id="PS50235">
    <property type="entry name" value="USP_3"/>
    <property type="match status" value="1"/>
</dbReference>
<name>A0A6L2P511_TANCI</name>
<feature type="coiled-coil region" evidence="9">
    <location>
        <begin position="1424"/>
        <end position="1453"/>
    </location>
</feature>
<protein>
    <submittedName>
        <fullName evidence="14">Ubiquitin carboxyl-terminal hydrolase 12-like isoform X2</fullName>
    </submittedName>
</protein>
<dbReference type="Pfam" id="PF12436">
    <property type="entry name" value="USP7_ICP0_bdg"/>
    <property type="match status" value="1"/>
</dbReference>
<dbReference type="InterPro" id="IPR043502">
    <property type="entry name" value="DNA/RNA_pol_sf"/>
</dbReference>
<evidence type="ECO:0000256" key="11">
    <source>
        <dbReference type="SAM" id="SignalP"/>
    </source>
</evidence>
<keyword evidence="8" id="KW-0325">Glycoprotein</keyword>
<feature type="signal peptide" evidence="11">
    <location>
        <begin position="1"/>
        <end position="24"/>
    </location>
</feature>
<evidence type="ECO:0000256" key="10">
    <source>
        <dbReference type="SAM" id="MobiDB-lite"/>
    </source>
</evidence>
<dbReference type="CDD" id="cd02659">
    <property type="entry name" value="peptidase_C19C"/>
    <property type="match status" value="1"/>
</dbReference>